<dbReference type="Proteomes" id="UP000193920">
    <property type="component" value="Unassembled WGS sequence"/>
</dbReference>
<dbReference type="InterPro" id="IPR022035">
    <property type="entry name" value="PCIF1_WW"/>
</dbReference>
<dbReference type="Pfam" id="PF12237">
    <property type="entry name" value="PCIF1_WW"/>
    <property type="match status" value="1"/>
</dbReference>
<dbReference type="EMBL" id="MCOG01000002">
    <property type="protein sequence ID" value="ORY86471.1"/>
    <property type="molecule type" value="Genomic_DNA"/>
</dbReference>
<feature type="domain" description="PCIF1 WW" evidence="1">
    <location>
        <begin position="89"/>
        <end position="234"/>
    </location>
</feature>
<dbReference type="OrthoDB" id="193787at2759"/>
<protein>
    <recommendedName>
        <fullName evidence="1">PCIF1 WW domain-containing protein</fullName>
    </recommendedName>
</protein>
<evidence type="ECO:0000259" key="1">
    <source>
        <dbReference type="Pfam" id="PF12237"/>
    </source>
</evidence>
<dbReference type="GO" id="GO:0016422">
    <property type="term" value="F:mRNA (2'-O-methyladenosine-N6-)-methyltransferase activity"/>
    <property type="evidence" value="ECO:0007669"/>
    <property type="project" value="InterPro"/>
</dbReference>
<dbReference type="PANTHER" id="PTHR21727:SF0">
    <property type="entry name" value="MRNA (2'-O-METHYLADENOSINE-N(6)-)-METHYLTRANSFERASE"/>
    <property type="match status" value="1"/>
</dbReference>
<organism evidence="2 3">
    <name type="scientific">Neocallimastix californiae</name>
    <dbReference type="NCBI Taxonomy" id="1754190"/>
    <lineage>
        <taxon>Eukaryota</taxon>
        <taxon>Fungi</taxon>
        <taxon>Fungi incertae sedis</taxon>
        <taxon>Chytridiomycota</taxon>
        <taxon>Chytridiomycota incertae sedis</taxon>
        <taxon>Neocallimastigomycetes</taxon>
        <taxon>Neocallimastigales</taxon>
        <taxon>Neocallimastigaceae</taxon>
        <taxon>Neocallimastix</taxon>
    </lineage>
</organism>
<proteinExistence type="predicted"/>
<evidence type="ECO:0000313" key="2">
    <source>
        <dbReference type="EMBL" id="ORY86471.1"/>
    </source>
</evidence>
<gene>
    <name evidence="2" type="ORF">LY90DRAFT_696784</name>
</gene>
<accession>A0A1Y2FR48</accession>
<keyword evidence="3" id="KW-1185">Reference proteome</keyword>
<dbReference type="GO" id="GO:0099122">
    <property type="term" value="F:RNA polymerase II C-terminal domain binding"/>
    <property type="evidence" value="ECO:0007669"/>
    <property type="project" value="InterPro"/>
</dbReference>
<dbReference type="InterPro" id="IPR039881">
    <property type="entry name" value="PCIF1-like"/>
</dbReference>
<dbReference type="AlphaFoldDB" id="A0A1Y2FR48"/>
<dbReference type="PANTHER" id="PTHR21727">
    <property type="entry name" value="PHOSPHORYLATED CTD INTERACTING FACTOR 1"/>
    <property type="match status" value="1"/>
</dbReference>
<comment type="caution">
    <text evidence="2">The sequence shown here is derived from an EMBL/GenBank/DDBJ whole genome shotgun (WGS) entry which is preliminary data.</text>
</comment>
<evidence type="ECO:0000313" key="3">
    <source>
        <dbReference type="Proteomes" id="UP000193920"/>
    </source>
</evidence>
<sequence>MWILEQFGPKKFQWGEDEALERCLQRTPSINRKEVLERAKTFRKEWKNACKKKDPLDIKVTNIGNTLTFGNSSHYVNRSILKKLHDSYKGEPSKFPHAAWALTHLYEMFLRVTGDGMQLSVPNKKYLKWAQKQNISLECFASPFNHNLPRFCSALPIVDAPFGSLGSFFDIDLKENAICNPPYTEEVLSAAFDRIEHALNNHPLLIIFVTPCWDDADAIIRAKACPYKIKEKVRRDFETNSIANGISIVHPCDSYVFTFTSK</sequence>
<reference evidence="2 3" key="1">
    <citation type="submission" date="2016-08" db="EMBL/GenBank/DDBJ databases">
        <title>A Parts List for Fungal Cellulosomes Revealed by Comparative Genomics.</title>
        <authorList>
            <consortium name="DOE Joint Genome Institute"/>
            <person name="Haitjema C.H."/>
            <person name="Gilmore S.P."/>
            <person name="Henske J.K."/>
            <person name="Solomon K.V."/>
            <person name="De Groot R."/>
            <person name="Kuo A."/>
            <person name="Mondo S.J."/>
            <person name="Salamov A.A."/>
            <person name="Labutti K."/>
            <person name="Zhao Z."/>
            <person name="Chiniquy J."/>
            <person name="Barry K."/>
            <person name="Brewer H.M."/>
            <person name="Purvine S.O."/>
            <person name="Wright A.T."/>
            <person name="Boxma B."/>
            <person name="Van Alen T."/>
            <person name="Hackstein J.H."/>
            <person name="Baker S.E."/>
            <person name="Grigoriev I.V."/>
            <person name="O'Malley M.A."/>
        </authorList>
    </citation>
    <scope>NUCLEOTIDE SEQUENCE [LARGE SCALE GENOMIC DNA]</scope>
    <source>
        <strain evidence="2 3">G1</strain>
    </source>
</reference>
<name>A0A1Y2FR48_9FUNG</name>